<protein>
    <submittedName>
        <fullName evidence="1">Uncharacterized protein</fullName>
    </submittedName>
</protein>
<accession>M5CDU0</accession>
<evidence type="ECO:0000313" key="1">
    <source>
        <dbReference type="EMBL" id="CCO37561.1"/>
    </source>
</evidence>
<dbReference type="AlphaFoldDB" id="M5CDU0"/>
<comment type="caution">
    <text evidence="1">The sequence shown here is derived from an EMBL/GenBank/DDBJ whole genome shotgun (WGS) entry which is preliminary data.</text>
</comment>
<sequence length="91" mass="9671">MSEAKAYFGTRGLLSRIEVGDDKKFVVDNLPTLTGVVGIYEGQTVGPSEFQVEKEGGAFSIILRSGKFMSTGHFEGPNLVTVPSSGSGAWE</sequence>
<dbReference type="EMBL" id="CAOJ01017290">
    <property type="protein sequence ID" value="CCO37561.1"/>
    <property type="molecule type" value="Genomic_DNA"/>
</dbReference>
<name>M5CDU0_THACB</name>
<reference evidence="1 2" key="1">
    <citation type="journal article" date="2013" name="J. Biotechnol.">
        <title>Establishment and interpretation of the genome sequence of the phytopathogenic fungus Rhizoctonia solani AG1-IB isolate 7/3/14.</title>
        <authorList>
            <person name="Wibberg D.W."/>
            <person name="Jelonek L.J."/>
            <person name="Rupp O.R."/>
            <person name="Hennig M.H."/>
            <person name="Eikmeyer F.E."/>
            <person name="Goesmann A.G."/>
            <person name="Hartmann A.H."/>
            <person name="Borriss R.B."/>
            <person name="Grosch R.G."/>
            <person name="Puehler A.P."/>
            <person name="Schlueter A.S."/>
        </authorList>
    </citation>
    <scope>NUCLEOTIDE SEQUENCE [LARGE SCALE GENOMIC DNA]</scope>
    <source>
        <strain evidence="2">AG1-IB / isolate 7/3/14</strain>
    </source>
</reference>
<gene>
    <name evidence="1" type="ORF">BN14_11717</name>
</gene>
<evidence type="ECO:0000313" key="2">
    <source>
        <dbReference type="Proteomes" id="UP000012065"/>
    </source>
</evidence>
<dbReference type="HOGENOM" id="CLU_2428601_0_0_1"/>
<proteinExistence type="predicted"/>
<organism evidence="1 2">
    <name type="scientific">Thanatephorus cucumeris (strain AG1-IB / isolate 7/3/14)</name>
    <name type="common">Lettuce bottom rot fungus</name>
    <name type="synonym">Rhizoctonia solani</name>
    <dbReference type="NCBI Taxonomy" id="1108050"/>
    <lineage>
        <taxon>Eukaryota</taxon>
        <taxon>Fungi</taxon>
        <taxon>Dikarya</taxon>
        <taxon>Basidiomycota</taxon>
        <taxon>Agaricomycotina</taxon>
        <taxon>Agaricomycetes</taxon>
        <taxon>Cantharellales</taxon>
        <taxon>Ceratobasidiaceae</taxon>
        <taxon>Rhizoctonia</taxon>
        <taxon>Rhizoctonia solani AG-1</taxon>
    </lineage>
</organism>
<dbReference type="Proteomes" id="UP000012065">
    <property type="component" value="Unassembled WGS sequence"/>
</dbReference>